<dbReference type="SMART" id="SM00530">
    <property type="entry name" value="HTH_XRE"/>
    <property type="match status" value="1"/>
</dbReference>
<dbReference type="Pfam" id="PF01381">
    <property type="entry name" value="HTH_3"/>
    <property type="match status" value="1"/>
</dbReference>
<keyword evidence="2" id="KW-0472">Membrane</keyword>
<feature type="transmembrane region" description="Helical" evidence="2">
    <location>
        <begin position="72"/>
        <end position="93"/>
    </location>
</feature>
<organism evidence="4 5">
    <name type="scientific">Nannocystis punicea</name>
    <dbReference type="NCBI Taxonomy" id="2995304"/>
    <lineage>
        <taxon>Bacteria</taxon>
        <taxon>Pseudomonadati</taxon>
        <taxon>Myxococcota</taxon>
        <taxon>Polyangia</taxon>
        <taxon>Nannocystales</taxon>
        <taxon>Nannocystaceae</taxon>
        <taxon>Nannocystis</taxon>
    </lineage>
</organism>
<keyword evidence="5" id="KW-1185">Reference proteome</keyword>
<keyword evidence="2" id="KW-1133">Transmembrane helix</keyword>
<reference evidence="4" key="1">
    <citation type="submission" date="2022-11" db="EMBL/GenBank/DDBJ databases">
        <title>Minimal conservation of predation-associated metabolite biosynthetic gene clusters underscores biosynthetic potential of Myxococcota including descriptions for ten novel species: Archangium lansinium sp. nov., Myxococcus landrumus sp. nov., Nannocystis bai.</title>
        <authorList>
            <person name="Ahearne A."/>
            <person name="Stevens C."/>
            <person name="Dowd S."/>
        </authorList>
    </citation>
    <scope>NUCLEOTIDE SEQUENCE</scope>
    <source>
        <strain evidence="4">Fl3</strain>
    </source>
</reference>
<feature type="compositionally biased region" description="Low complexity" evidence="1">
    <location>
        <begin position="100"/>
        <end position="112"/>
    </location>
</feature>
<evidence type="ECO:0000313" key="4">
    <source>
        <dbReference type="EMBL" id="WAS91921.1"/>
    </source>
</evidence>
<evidence type="ECO:0000256" key="1">
    <source>
        <dbReference type="SAM" id="MobiDB-lite"/>
    </source>
</evidence>
<feature type="region of interest" description="Disordered" evidence="1">
    <location>
        <begin position="99"/>
        <end position="119"/>
    </location>
</feature>
<name>A0ABY7GY91_9BACT</name>
<dbReference type="InterPro" id="IPR001387">
    <property type="entry name" value="Cro/C1-type_HTH"/>
</dbReference>
<dbReference type="CDD" id="cd00093">
    <property type="entry name" value="HTH_XRE"/>
    <property type="match status" value="1"/>
</dbReference>
<evidence type="ECO:0000256" key="2">
    <source>
        <dbReference type="SAM" id="Phobius"/>
    </source>
</evidence>
<evidence type="ECO:0000259" key="3">
    <source>
        <dbReference type="PROSITE" id="PS50943"/>
    </source>
</evidence>
<proteinExistence type="predicted"/>
<dbReference type="InterPro" id="IPR010982">
    <property type="entry name" value="Lambda_DNA-bd_dom_sf"/>
</dbReference>
<dbReference type="RefSeq" id="WP_269034275.1">
    <property type="nucleotide sequence ID" value="NZ_CP114040.1"/>
</dbReference>
<accession>A0ABY7GY91</accession>
<dbReference type="SUPFAM" id="SSF47413">
    <property type="entry name" value="lambda repressor-like DNA-binding domains"/>
    <property type="match status" value="1"/>
</dbReference>
<gene>
    <name evidence="4" type="ORF">O0S08_37540</name>
</gene>
<evidence type="ECO:0000313" key="5">
    <source>
        <dbReference type="Proteomes" id="UP001164459"/>
    </source>
</evidence>
<dbReference type="Gene3D" id="1.10.260.40">
    <property type="entry name" value="lambda repressor-like DNA-binding domains"/>
    <property type="match status" value="1"/>
</dbReference>
<protein>
    <submittedName>
        <fullName evidence="4">Helix-turn-helix domain-containing protein</fullName>
    </submittedName>
</protein>
<keyword evidence="2" id="KW-0812">Transmembrane</keyword>
<sequence>MFTGNAIRELREKLGMTPEQFAGLLGVHPSSLYRWEAKHDDVVRLDPMQLRILTALRDELNRKQHPREQAEWGQVLLTALLIGGGLFALFKLLEAVFDDGSSARSSARASSRGGAGTRS</sequence>
<dbReference type="PROSITE" id="PS50943">
    <property type="entry name" value="HTH_CROC1"/>
    <property type="match status" value="1"/>
</dbReference>
<feature type="domain" description="HTH cro/C1-type" evidence="3">
    <location>
        <begin position="7"/>
        <end position="36"/>
    </location>
</feature>
<dbReference type="EMBL" id="CP114040">
    <property type="protein sequence ID" value="WAS91921.1"/>
    <property type="molecule type" value="Genomic_DNA"/>
</dbReference>
<dbReference type="Proteomes" id="UP001164459">
    <property type="component" value="Chromosome"/>
</dbReference>